<evidence type="ECO:0000313" key="3">
    <source>
        <dbReference type="Proteomes" id="UP000027931"/>
    </source>
</evidence>
<organism evidence="2 3">
    <name type="scientific">Tumebacillus flagellatus</name>
    <dbReference type="NCBI Taxonomy" id="1157490"/>
    <lineage>
        <taxon>Bacteria</taxon>
        <taxon>Bacillati</taxon>
        <taxon>Bacillota</taxon>
        <taxon>Bacilli</taxon>
        <taxon>Bacillales</taxon>
        <taxon>Alicyclobacillaceae</taxon>
        <taxon>Tumebacillus</taxon>
    </lineage>
</organism>
<dbReference type="Pfam" id="PF25425">
    <property type="entry name" value="YfjL_N"/>
    <property type="match status" value="1"/>
</dbReference>
<dbReference type="AlphaFoldDB" id="A0A074LMH8"/>
<feature type="domain" description="YfjL-like N-terminal" evidence="1">
    <location>
        <begin position="1"/>
        <end position="71"/>
    </location>
</feature>
<dbReference type="InterPro" id="IPR057359">
    <property type="entry name" value="YfjL_N"/>
</dbReference>
<comment type="caution">
    <text evidence="2">The sequence shown here is derived from an EMBL/GenBank/DDBJ whole genome shotgun (WGS) entry which is preliminary data.</text>
</comment>
<reference evidence="2 3" key="1">
    <citation type="journal article" date="2013" name="Int. J. Syst. Evol. Microbiol.">
        <title>Tumebacillus flagellatus sp. nov., an alpha-amylase/pullulanase-producing bacterium isolated from cassava wastewater.</title>
        <authorList>
            <person name="Wang Q."/>
            <person name="Xie N."/>
            <person name="Qin Y."/>
            <person name="Shen N."/>
            <person name="Zhu J."/>
            <person name="Mi H."/>
            <person name="Huang R."/>
        </authorList>
    </citation>
    <scope>NUCLEOTIDE SEQUENCE [LARGE SCALE GENOMIC DNA]</scope>
    <source>
        <strain evidence="2 3">GST4</strain>
    </source>
</reference>
<dbReference type="Proteomes" id="UP000027931">
    <property type="component" value="Unassembled WGS sequence"/>
</dbReference>
<gene>
    <name evidence="2" type="ORF">EL26_10110</name>
</gene>
<protein>
    <recommendedName>
        <fullName evidence="1">YfjL-like N-terminal domain-containing protein</fullName>
    </recommendedName>
</protein>
<evidence type="ECO:0000259" key="1">
    <source>
        <dbReference type="Pfam" id="PF25425"/>
    </source>
</evidence>
<keyword evidence="3" id="KW-1185">Reference proteome</keyword>
<sequence>MKKRLWMLMTGSLAVLILAGGYCFFNGTPWGKYAFSKDVDHYLNDRYVMQQDSYTQTVLYSFKEGEYFSKIRLPNGSMFVVSPNYQHELDDTYYRLPVQ</sequence>
<dbReference type="EMBL" id="JMIR01000012">
    <property type="protein sequence ID" value="KEO83321.1"/>
    <property type="molecule type" value="Genomic_DNA"/>
</dbReference>
<proteinExistence type="predicted"/>
<name>A0A074LMH8_9BACL</name>
<accession>A0A074LMH8</accession>
<dbReference type="STRING" id="1157490.EL26_10110"/>
<evidence type="ECO:0000313" key="2">
    <source>
        <dbReference type="EMBL" id="KEO83321.1"/>
    </source>
</evidence>
<dbReference type="eggNOG" id="ENOG502ZK65">
    <property type="taxonomic scope" value="Bacteria"/>
</dbReference>